<dbReference type="InterPro" id="IPR050807">
    <property type="entry name" value="TransReg_Diox_bact_type"/>
</dbReference>
<dbReference type="SUPFAM" id="SSF47413">
    <property type="entry name" value="lambda repressor-like DNA-binding domains"/>
    <property type="match status" value="2"/>
</dbReference>
<dbReference type="PROSITE" id="PS50943">
    <property type="entry name" value="HTH_CROC1"/>
    <property type="match status" value="2"/>
</dbReference>
<dbReference type="AlphaFoldDB" id="A0A1I6A4G1"/>
<dbReference type="Pfam" id="PF13560">
    <property type="entry name" value="HTH_31"/>
    <property type="match status" value="2"/>
</dbReference>
<dbReference type="InterPro" id="IPR001387">
    <property type="entry name" value="Cro/C1-type_HTH"/>
</dbReference>
<dbReference type="GO" id="GO:0003677">
    <property type="term" value="F:DNA binding"/>
    <property type="evidence" value="ECO:0007669"/>
    <property type="project" value="UniProtKB-KW"/>
</dbReference>
<dbReference type="Gene3D" id="1.10.260.40">
    <property type="entry name" value="lambda repressor-like DNA-binding domains"/>
    <property type="match status" value="1"/>
</dbReference>
<reference evidence="4" key="1">
    <citation type="submission" date="2016-10" db="EMBL/GenBank/DDBJ databases">
        <authorList>
            <person name="Varghese N."/>
            <person name="Submissions S."/>
        </authorList>
    </citation>
    <scope>NUCLEOTIDE SEQUENCE [LARGE SCALE GENOMIC DNA]</scope>
    <source>
        <strain evidence="4">DSM 44637</strain>
    </source>
</reference>
<dbReference type="SMART" id="SM00530">
    <property type="entry name" value="HTH_XRE"/>
    <property type="match status" value="2"/>
</dbReference>
<evidence type="ECO:0000313" key="3">
    <source>
        <dbReference type="EMBL" id="SFQ63555.1"/>
    </source>
</evidence>
<dbReference type="STRING" id="112413.SAMN05421854_11794"/>
<dbReference type="InterPro" id="IPR010982">
    <property type="entry name" value="Lambda_DNA-bd_dom_sf"/>
</dbReference>
<organism evidence="3 4">
    <name type="scientific">Amycolatopsis rubida</name>
    <dbReference type="NCBI Taxonomy" id="112413"/>
    <lineage>
        <taxon>Bacteria</taxon>
        <taxon>Bacillati</taxon>
        <taxon>Actinomycetota</taxon>
        <taxon>Actinomycetes</taxon>
        <taxon>Pseudonocardiales</taxon>
        <taxon>Pseudonocardiaceae</taxon>
        <taxon>Amycolatopsis</taxon>
    </lineage>
</organism>
<dbReference type="Proteomes" id="UP000199137">
    <property type="component" value="Unassembled WGS sequence"/>
</dbReference>
<feature type="domain" description="HTH cro/C1-type" evidence="2">
    <location>
        <begin position="15"/>
        <end position="70"/>
    </location>
</feature>
<dbReference type="GO" id="GO:0005829">
    <property type="term" value="C:cytosol"/>
    <property type="evidence" value="ECO:0007669"/>
    <property type="project" value="TreeGrafter"/>
</dbReference>
<accession>A0A1I6A4G1</accession>
<protein>
    <submittedName>
        <fullName evidence="3">Helix-turn-helix domain-containing protein</fullName>
    </submittedName>
</protein>
<evidence type="ECO:0000259" key="2">
    <source>
        <dbReference type="PROSITE" id="PS50943"/>
    </source>
</evidence>
<dbReference type="CDD" id="cd00093">
    <property type="entry name" value="HTH_XRE"/>
    <property type="match status" value="2"/>
</dbReference>
<evidence type="ECO:0000256" key="1">
    <source>
        <dbReference type="ARBA" id="ARBA00023125"/>
    </source>
</evidence>
<dbReference type="EMBL" id="FOWC01000017">
    <property type="protein sequence ID" value="SFQ63555.1"/>
    <property type="molecule type" value="Genomic_DNA"/>
</dbReference>
<sequence>MRAVDERARAVGRFLLARRRELGLTQRAVAFRAGMSQNSVLRFEKGLWPVRSLSMTAALAKALEVNSYGLVVMVANGGEEIDRDVHLPSVMGRLAHSGVCRAHEPECLGELVFLLRVSARLGCASTARNAELHAATWEKLERGRYLPSIPVLERIAGSLGRDAEEYRVPLLVLAMRDQLRRQYYAARGQRWFPHWTRPGSLAERER</sequence>
<dbReference type="RefSeq" id="WP_093576626.1">
    <property type="nucleotide sequence ID" value="NZ_FOWC01000017.1"/>
</dbReference>
<dbReference type="PANTHER" id="PTHR46797">
    <property type="entry name" value="HTH-TYPE TRANSCRIPTIONAL REGULATOR"/>
    <property type="match status" value="1"/>
</dbReference>
<dbReference type="PANTHER" id="PTHR46797:SF1">
    <property type="entry name" value="METHYLPHOSPHONATE SYNTHASE"/>
    <property type="match status" value="1"/>
</dbReference>
<proteinExistence type="predicted"/>
<dbReference type="GO" id="GO:0003700">
    <property type="term" value="F:DNA-binding transcription factor activity"/>
    <property type="evidence" value="ECO:0007669"/>
    <property type="project" value="TreeGrafter"/>
</dbReference>
<evidence type="ECO:0000313" key="4">
    <source>
        <dbReference type="Proteomes" id="UP000199137"/>
    </source>
</evidence>
<feature type="domain" description="HTH cro/C1-type" evidence="2">
    <location>
        <begin position="139"/>
        <end position="166"/>
    </location>
</feature>
<keyword evidence="1" id="KW-0238">DNA-binding</keyword>
<name>A0A1I6A4G1_9PSEU</name>
<gene>
    <name evidence="3" type="ORF">SAMN05421854_11794</name>
</gene>
<dbReference type="OrthoDB" id="6401124at2"/>